<dbReference type="InterPro" id="IPR020846">
    <property type="entry name" value="MFS_dom"/>
</dbReference>
<reference evidence="8" key="1">
    <citation type="journal article" date="2021" name="Nat. Commun.">
        <title>Genetic determinants of endophytism in the Arabidopsis root mycobiome.</title>
        <authorList>
            <person name="Mesny F."/>
            <person name="Miyauchi S."/>
            <person name="Thiergart T."/>
            <person name="Pickel B."/>
            <person name="Atanasova L."/>
            <person name="Karlsson M."/>
            <person name="Huettel B."/>
            <person name="Barry K.W."/>
            <person name="Haridas S."/>
            <person name="Chen C."/>
            <person name="Bauer D."/>
            <person name="Andreopoulos W."/>
            <person name="Pangilinan J."/>
            <person name="LaButti K."/>
            <person name="Riley R."/>
            <person name="Lipzen A."/>
            <person name="Clum A."/>
            <person name="Drula E."/>
            <person name="Henrissat B."/>
            <person name="Kohler A."/>
            <person name="Grigoriev I.V."/>
            <person name="Martin F.M."/>
            <person name="Hacquard S."/>
        </authorList>
    </citation>
    <scope>NUCLEOTIDE SEQUENCE</scope>
    <source>
        <strain evidence="8">MPI-CAGE-AT-0016</strain>
    </source>
</reference>
<dbReference type="FunFam" id="1.20.1250.20:FF:000013">
    <property type="entry name" value="MFS general substrate transporter"/>
    <property type="match status" value="1"/>
</dbReference>
<gene>
    <name evidence="8" type="ORF">B0T11DRAFT_342442</name>
</gene>
<dbReference type="Gene3D" id="1.20.1250.20">
    <property type="entry name" value="MFS general substrate transporter like domains"/>
    <property type="match status" value="2"/>
</dbReference>
<evidence type="ECO:0000259" key="7">
    <source>
        <dbReference type="PROSITE" id="PS50850"/>
    </source>
</evidence>
<feature type="transmembrane region" description="Helical" evidence="6">
    <location>
        <begin position="224"/>
        <end position="246"/>
    </location>
</feature>
<dbReference type="PANTHER" id="PTHR43791">
    <property type="entry name" value="PERMEASE-RELATED"/>
    <property type="match status" value="1"/>
</dbReference>
<dbReference type="OrthoDB" id="2962993at2759"/>
<dbReference type="SUPFAM" id="SSF103473">
    <property type="entry name" value="MFS general substrate transporter"/>
    <property type="match status" value="1"/>
</dbReference>
<dbReference type="EMBL" id="JAGPXD010000005">
    <property type="protein sequence ID" value="KAH7354340.1"/>
    <property type="molecule type" value="Genomic_DNA"/>
</dbReference>
<dbReference type="GO" id="GO:0016020">
    <property type="term" value="C:membrane"/>
    <property type="evidence" value="ECO:0007669"/>
    <property type="project" value="UniProtKB-SubCell"/>
</dbReference>
<feature type="transmembrane region" description="Helical" evidence="6">
    <location>
        <begin position="366"/>
        <end position="383"/>
    </location>
</feature>
<dbReference type="Proteomes" id="UP000813385">
    <property type="component" value="Unassembled WGS sequence"/>
</dbReference>
<dbReference type="Pfam" id="PF07690">
    <property type="entry name" value="MFS_1"/>
    <property type="match status" value="1"/>
</dbReference>
<evidence type="ECO:0000256" key="4">
    <source>
        <dbReference type="ARBA" id="ARBA00022989"/>
    </source>
</evidence>
<feature type="transmembrane region" description="Helical" evidence="6">
    <location>
        <begin position="296"/>
        <end position="315"/>
    </location>
</feature>
<dbReference type="AlphaFoldDB" id="A0A8K0TAL2"/>
<evidence type="ECO:0000256" key="1">
    <source>
        <dbReference type="ARBA" id="ARBA00004141"/>
    </source>
</evidence>
<keyword evidence="2" id="KW-0813">Transport</keyword>
<evidence type="ECO:0000256" key="3">
    <source>
        <dbReference type="ARBA" id="ARBA00022692"/>
    </source>
</evidence>
<feature type="transmembrane region" description="Helical" evidence="6">
    <location>
        <begin position="161"/>
        <end position="179"/>
    </location>
</feature>
<dbReference type="PANTHER" id="PTHR43791:SF54">
    <property type="entry name" value="MAJOR FACILITATOR SUPERFAMILY (MFS) PROFILE DOMAIN-CONTAINING PROTEIN-RELATED"/>
    <property type="match status" value="1"/>
</dbReference>
<sequence length="518" mass="57686">MSHTKDTEASSCVHVDADLKMAERDQTPVMDGHRFAIPAEHMEFLRNVDAEEQDRIFRKVDLHVIPMLTLLYLACHIDRANIGNAKIEGLEAELGMTGTDYNLVAAVFFIPYFLFEMPSNMLLMRFKRPSVYLGCLVISWGTVMTLSGLVQNMAGLAACRALLGLFEAGFFPAAVYLVSKWYPPHRTYWRIAIFYSASAASGAFSGLLAAAIARMSGMAGLSGWRWIFILEGIASVVIGAACFFFLPDSPALASRWLSREEARFLELLHDATRGRIEEAKKRANKKDVVKQVVTDWQLYVQAFVFNSVGIPLYGMKFTMPQIVKNFGYSSEKAQLLTAPPYVVAAMASLCCAWFSDKYRWRMPFMVGPQVLTLVGFAVLYVVSGDLKKNVAVAYFCLFIVCAGTYPSLPGINSWSSDNLAGPAKRATGLGFMIMMGNLSGFGGSYIFINSEAPRYPTAYGLSLGLLSGAVVACFLLDYTYWKINKRRDRMSRDEVAAKYSDEELEKLGDRSPLFRYQL</sequence>
<feature type="transmembrane region" description="Helical" evidence="6">
    <location>
        <begin position="460"/>
        <end position="481"/>
    </location>
</feature>
<evidence type="ECO:0000256" key="5">
    <source>
        <dbReference type="ARBA" id="ARBA00023136"/>
    </source>
</evidence>
<feature type="transmembrane region" description="Helical" evidence="6">
    <location>
        <begin position="191"/>
        <end position="212"/>
    </location>
</feature>
<feature type="domain" description="Major facilitator superfamily (MFS) profile" evidence="7">
    <location>
        <begin position="64"/>
        <end position="485"/>
    </location>
</feature>
<feature type="transmembrane region" description="Helical" evidence="6">
    <location>
        <begin position="429"/>
        <end position="448"/>
    </location>
</feature>
<organism evidence="8 9">
    <name type="scientific">Plectosphaerella cucumerina</name>
    <dbReference type="NCBI Taxonomy" id="40658"/>
    <lineage>
        <taxon>Eukaryota</taxon>
        <taxon>Fungi</taxon>
        <taxon>Dikarya</taxon>
        <taxon>Ascomycota</taxon>
        <taxon>Pezizomycotina</taxon>
        <taxon>Sordariomycetes</taxon>
        <taxon>Hypocreomycetidae</taxon>
        <taxon>Glomerellales</taxon>
        <taxon>Plectosphaerellaceae</taxon>
        <taxon>Plectosphaerella</taxon>
    </lineage>
</organism>
<feature type="transmembrane region" description="Helical" evidence="6">
    <location>
        <begin position="130"/>
        <end position="149"/>
    </location>
</feature>
<evidence type="ECO:0000313" key="9">
    <source>
        <dbReference type="Proteomes" id="UP000813385"/>
    </source>
</evidence>
<accession>A0A8K0TAL2</accession>
<dbReference type="FunFam" id="1.20.1250.20:FF:000034">
    <property type="entry name" value="MFS general substrate transporter"/>
    <property type="match status" value="1"/>
</dbReference>
<comment type="subcellular location">
    <subcellularLocation>
        <location evidence="1">Membrane</location>
        <topology evidence="1">Multi-pass membrane protein</topology>
    </subcellularLocation>
</comment>
<protein>
    <submittedName>
        <fullName evidence="8">Major facilitator superfamily domain-containing protein</fullName>
    </submittedName>
</protein>
<dbReference type="GO" id="GO:0022857">
    <property type="term" value="F:transmembrane transporter activity"/>
    <property type="evidence" value="ECO:0007669"/>
    <property type="project" value="InterPro"/>
</dbReference>
<dbReference type="InterPro" id="IPR036259">
    <property type="entry name" value="MFS_trans_sf"/>
</dbReference>
<keyword evidence="5 6" id="KW-0472">Membrane</keyword>
<evidence type="ECO:0000256" key="2">
    <source>
        <dbReference type="ARBA" id="ARBA00022448"/>
    </source>
</evidence>
<proteinExistence type="predicted"/>
<keyword evidence="4 6" id="KW-1133">Transmembrane helix</keyword>
<keyword evidence="3 6" id="KW-0812">Transmembrane</keyword>
<feature type="transmembrane region" description="Helical" evidence="6">
    <location>
        <begin position="103"/>
        <end position="123"/>
    </location>
</feature>
<feature type="transmembrane region" description="Helical" evidence="6">
    <location>
        <begin position="335"/>
        <end position="354"/>
    </location>
</feature>
<comment type="caution">
    <text evidence="8">The sequence shown here is derived from an EMBL/GenBank/DDBJ whole genome shotgun (WGS) entry which is preliminary data.</text>
</comment>
<evidence type="ECO:0000313" key="8">
    <source>
        <dbReference type="EMBL" id="KAH7354340.1"/>
    </source>
</evidence>
<name>A0A8K0TAL2_9PEZI</name>
<dbReference type="InterPro" id="IPR011701">
    <property type="entry name" value="MFS"/>
</dbReference>
<keyword evidence="9" id="KW-1185">Reference proteome</keyword>
<dbReference type="PROSITE" id="PS50850">
    <property type="entry name" value="MFS"/>
    <property type="match status" value="1"/>
</dbReference>
<evidence type="ECO:0000256" key="6">
    <source>
        <dbReference type="SAM" id="Phobius"/>
    </source>
</evidence>
<feature type="transmembrane region" description="Helical" evidence="6">
    <location>
        <begin position="389"/>
        <end position="408"/>
    </location>
</feature>